<evidence type="ECO:0000313" key="17">
    <source>
        <dbReference type="EMBL" id="KAL1537447.1"/>
    </source>
</evidence>
<evidence type="ECO:0000259" key="16">
    <source>
        <dbReference type="PROSITE" id="PS50948"/>
    </source>
</evidence>
<evidence type="ECO:0000256" key="10">
    <source>
        <dbReference type="ARBA" id="ARBA00047899"/>
    </source>
</evidence>
<evidence type="ECO:0000256" key="9">
    <source>
        <dbReference type="ARBA" id="ARBA00023180"/>
    </source>
</evidence>
<dbReference type="AlphaFoldDB" id="A0ABD1G059"/>
<feature type="signal peptide" evidence="14">
    <location>
        <begin position="1"/>
        <end position="24"/>
    </location>
</feature>
<dbReference type="InterPro" id="IPR008271">
    <property type="entry name" value="Ser/Thr_kinase_AS"/>
</dbReference>
<comment type="catalytic activity">
    <reaction evidence="10">
        <text>L-threonyl-[protein] + ATP = O-phospho-L-threonyl-[protein] + ADP + H(+)</text>
        <dbReference type="Rhea" id="RHEA:46608"/>
        <dbReference type="Rhea" id="RHEA-COMP:11060"/>
        <dbReference type="Rhea" id="RHEA-COMP:11605"/>
        <dbReference type="ChEBI" id="CHEBI:15378"/>
        <dbReference type="ChEBI" id="CHEBI:30013"/>
        <dbReference type="ChEBI" id="CHEBI:30616"/>
        <dbReference type="ChEBI" id="CHEBI:61977"/>
        <dbReference type="ChEBI" id="CHEBI:456216"/>
        <dbReference type="EC" id="2.7.11.1"/>
    </reaction>
</comment>
<evidence type="ECO:0000256" key="12">
    <source>
        <dbReference type="SAM" id="MobiDB-lite"/>
    </source>
</evidence>
<dbReference type="SUPFAM" id="SSF56112">
    <property type="entry name" value="Protein kinase-like (PK-like)"/>
    <property type="match status" value="1"/>
</dbReference>
<keyword evidence="13" id="KW-0472">Membrane</keyword>
<dbReference type="Pfam" id="PF08276">
    <property type="entry name" value="PAN_2"/>
    <property type="match status" value="1"/>
</dbReference>
<comment type="caution">
    <text evidence="17">The sequence shown here is derived from an EMBL/GenBank/DDBJ whole genome shotgun (WGS) entry which is preliminary data.</text>
</comment>
<keyword evidence="3 17" id="KW-0808">Transferase</keyword>
<sequence>MIIPSCILITAIIHLYLCAAFCRAQGSNNNTNPTASCGSNGECGAFGSCDPQAAPVCSCLPGFIPQNARAWESGDWSSGCVRKVALNCGNATIGDGFKKLDSIKISNYTSRSSISEDECGRVCLEDCSCFAYGFDSGLGCLLWTVPLIDVQVGSSLGSDLYIRLSLADSELGHKKGLKKIFIVLPILGFVVLCVCSCFGWKWIAKRRGNGEAIEHGNGRASRIDTSTQDALSSVNLEDVPLFKFEELANATNDFSEANRLGKGGFGPVYMGILGSGREIAVKRLSTASGQGMQEFMNEVKLISKLQHRNLVRLLGCCAEDREKMLVYEYMPNKSLDFFLFDQSQEVLDWSKRFNIIEGICRGLLYLHRDSRLRIIHRDLKPSNILLDNDWNPKISDFGMARIYEAKQDHVSTVRVVGTYGYMAPEYAMKGRFSEKSDTFSFGVLMLEIATGRRNTSFYPQDGSLNLLGHIWTAWNKDIVTALIDPRISSSGYRTEVMRCIHIGLLCVQELPEDRPSISAVLSMLSSEIIELPEPKQSAFSYKSSRTDTGTSSSDSQPSKSSGSLNNVTISMVGGR</sequence>
<keyword evidence="4 14" id="KW-0732">Signal</keyword>
<feature type="domain" description="Protein kinase" evidence="15">
    <location>
        <begin position="254"/>
        <end position="529"/>
    </location>
</feature>
<dbReference type="Gene3D" id="3.30.200.20">
    <property type="entry name" value="Phosphorylase Kinase, domain 1"/>
    <property type="match status" value="1"/>
</dbReference>
<dbReference type="PROSITE" id="PS00108">
    <property type="entry name" value="PROTEIN_KINASE_ST"/>
    <property type="match status" value="1"/>
</dbReference>
<keyword evidence="6 17" id="KW-0418">Kinase</keyword>
<dbReference type="CDD" id="cd01098">
    <property type="entry name" value="PAN_AP_plant"/>
    <property type="match status" value="1"/>
</dbReference>
<keyword evidence="18" id="KW-1185">Reference proteome</keyword>
<feature type="transmembrane region" description="Helical" evidence="13">
    <location>
        <begin position="180"/>
        <end position="200"/>
    </location>
</feature>
<feature type="domain" description="Apple" evidence="16">
    <location>
        <begin position="88"/>
        <end position="165"/>
    </location>
</feature>
<protein>
    <recommendedName>
        <fullName evidence="1">non-specific serine/threonine protein kinase</fullName>
        <ecNumber evidence="1">2.7.11.1</ecNumber>
    </recommendedName>
</protein>
<dbReference type="PROSITE" id="PS50948">
    <property type="entry name" value="PAN"/>
    <property type="match status" value="1"/>
</dbReference>
<evidence type="ECO:0000256" key="14">
    <source>
        <dbReference type="SAM" id="SignalP"/>
    </source>
</evidence>
<evidence type="ECO:0000256" key="8">
    <source>
        <dbReference type="ARBA" id="ARBA00023157"/>
    </source>
</evidence>
<keyword evidence="13" id="KW-1133">Transmembrane helix</keyword>
<dbReference type="InterPro" id="IPR000858">
    <property type="entry name" value="S_locus_glycoprot_dom"/>
</dbReference>
<evidence type="ECO:0000256" key="2">
    <source>
        <dbReference type="ARBA" id="ARBA00022527"/>
    </source>
</evidence>
<dbReference type="SMART" id="SM00220">
    <property type="entry name" value="S_TKc"/>
    <property type="match status" value="1"/>
</dbReference>
<evidence type="ECO:0000259" key="15">
    <source>
        <dbReference type="PROSITE" id="PS50011"/>
    </source>
</evidence>
<reference evidence="17 18" key="1">
    <citation type="submission" date="2024-06" db="EMBL/GenBank/DDBJ databases">
        <title>A chromosome level genome sequence of Diviner's sage (Salvia divinorum).</title>
        <authorList>
            <person name="Ford S.A."/>
            <person name="Ro D.-K."/>
            <person name="Ness R.W."/>
            <person name="Phillips M.A."/>
        </authorList>
    </citation>
    <scope>NUCLEOTIDE SEQUENCE [LARGE SCALE GENOMIC DNA]</scope>
    <source>
        <strain evidence="17">SAF-2024a</strain>
        <tissue evidence="17">Leaf</tissue>
    </source>
</reference>
<comment type="catalytic activity">
    <reaction evidence="11">
        <text>L-seryl-[protein] + ATP = O-phospho-L-seryl-[protein] + ADP + H(+)</text>
        <dbReference type="Rhea" id="RHEA:17989"/>
        <dbReference type="Rhea" id="RHEA-COMP:9863"/>
        <dbReference type="Rhea" id="RHEA-COMP:11604"/>
        <dbReference type="ChEBI" id="CHEBI:15378"/>
        <dbReference type="ChEBI" id="CHEBI:29999"/>
        <dbReference type="ChEBI" id="CHEBI:30616"/>
        <dbReference type="ChEBI" id="CHEBI:83421"/>
        <dbReference type="ChEBI" id="CHEBI:456216"/>
        <dbReference type="EC" id="2.7.11.1"/>
    </reaction>
</comment>
<name>A0ABD1G059_SALDI</name>
<dbReference type="Pfam" id="PF00954">
    <property type="entry name" value="S_locus_glycop"/>
    <property type="match status" value="1"/>
</dbReference>
<dbReference type="Proteomes" id="UP001567538">
    <property type="component" value="Unassembled WGS sequence"/>
</dbReference>
<keyword evidence="13" id="KW-0812">Transmembrane</keyword>
<evidence type="ECO:0000256" key="1">
    <source>
        <dbReference type="ARBA" id="ARBA00012513"/>
    </source>
</evidence>
<dbReference type="CDD" id="cd14066">
    <property type="entry name" value="STKc_IRAK"/>
    <property type="match status" value="1"/>
</dbReference>
<dbReference type="PANTHER" id="PTHR27002:SF1082">
    <property type="entry name" value="OS06G0693000 PROTEIN"/>
    <property type="match status" value="1"/>
</dbReference>
<dbReference type="InterPro" id="IPR003609">
    <property type="entry name" value="Pan_app"/>
</dbReference>
<evidence type="ECO:0000256" key="4">
    <source>
        <dbReference type="ARBA" id="ARBA00022729"/>
    </source>
</evidence>
<dbReference type="GO" id="GO:0004674">
    <property type="term" value="F:protein serine/threonine kinase activity"/>
    <property type="evidence" value="ECO:0007669"/>
    <property type="project" value="UniProtKB-KW"/>
</dbReference>
<keyword evidence="5" id="KW-0547">Nucleotide-binding</keyword>
<accession>A0ABD1G059</accession>
<evidence type="ECO:0000313" key="18">
    <source>
        <dbReference type="Proteomes" id="UP001567538"/>
    </source>
</evidence>
<dbReference type="InterPro" id="IPR001245">
    <property type="entry name" value="Ser-Thr/Tyr_kinase_cat_dom"/>
</dbReference>
<dbReference type="EMBL" id="JBEAFC010000011">
    <property type="protein sequence ID" value="KAL1537447.1"/>
    <property type="molecule type" value="Genomic_DNA"/>
</dbReference>
<dbReference type="PROSITE" id="PS50011">
    <property type="entry name" value="PROTEIN_KINASE_DOM"/>
    <property type="match status" value="1"/>
</dbReference>
<evidence type="ECO:0000256" key="13">
    <source>
        <dbReference type="SAM" id="Phobius"/>
    </source>
</evidence>
<keyword evidence="9" id="KW-0325">Glycoprotein</keyword>
<dbReference type="PANTHER" id="PTHR27002">
    <property type="entry name" value="RECEPTOR-LIKE SERINE/THREONINE-PROTEIN KINASE SD1-8"/>
    <property type="match status" value="1"/>
</dbReference>
<dbReference type="Pfam" id="PF07714">
    <property type="entry name" value="PK_Tyr_Ser-Thr"/>
    <property type="match status" value="1"/>
</dbReference>
<gene>
    <name evidence="17" type="ORF">AAHA92_29959</name>
</gene>
<feature type="region of interest" description="Disordered" evidence="12">
    <location>
        <begin position="538"/>
        <end position="575"/>
    </location>
</feature>
<dbReference type="FunFam" id="1.10.510.10:FF:000060">
    <property type="entry name" value="G-type lectin S-receptor-like serine/threonine-protein kinase"/>
    <property type="match status" value="1"/>
</dbReference>
<dbReference type="FunFam" id="3.30.200.20:FF:000195">
    <property type="entry name" value="G-type lectin S-receptor-like serine/threonine-protein kinase"/>
    <property type="match status" value="1"/>
</dbReference>
<evidence type="ECO:0000256" key="6">
    <source>
        <dbReference type="ARBA" id="ARBA00022777"/>
    </source>
</evidence>
<dbReference type="GO" id="GO:0005524">
    <property type="term" value="F:ATP binding"/>
    <property type="evidence" value="ECO:0007669"/>
    <property type="project" value="UniProtKB-KW"/>
</dbReference>
<feature type="chain" id="PRO_5044813622" description="non-specific serine/threonine protein kinase" evidence="14">
    <location>
        <begin position="25"/>
        <end position="575"/>
    </location>
</feature>
<proteinExistence type="predicted"/>
<keyword evidence="7" id="KW-0067">ATP-binding</keyword>
<evidence type="ECO:0000256" key="5">
    <source>
        <dbReference type="ARBA" id="ARBA00022741"/>
    </source>
</evidence>
<feature type="compositionally biased region" description="Low complexity" evidence="12">
    <location>
        <begin position="542"/>
        <end position="563"/>
    </location>
</feature>
<keyword evidence="2 17" id="KW-0723">Serine/threonine-protein kinase</keyword>
<evidence type="ECO:0000256" key="7">
    <source>
        <dbReference type="ARBA" id="ARBA00022840"/>
    </source>
</evidence>
<keyword evidence="8" id="KW-1015">Disulfide bond</keyword>
<dbReference type="InterPro" id="IPR011009">
    <property type="entry name" value="Kinase-like_dom_sf"/>
</dbReference>
<dbReference type="SMART" id="SM00473">
    <property type="entry name" value="PAN_AP"/>
    <property type="match status" value="1"/>
</dbReference>
<evidence type="ECO:0000256" key="11">
    <source>
        <dbReference type="ARBA" id="ARBA00048679"/>
    </source>
</evidence>
<dbReference type="Gene3D" id="1.10.510.10">
    <property type="entry name" value="Transferase(Phosphotransferase) domain 1"/>
    <property type="match status" value="1"/>
</dbReference>
<organism evidence="17 18">
    <name type="scientific">Salvia divinorum</name>
    <name type="common">Maria pastora</name>
    <name type="synonym">Diviner's sage</name>
    <dbReference type="NCBI Taxonomy" id="28513"/>
    <lineage>
        <taxon>Eukaryota</taxon>
        <taxon>Viridiplantae</taxon>
        <taxon>Streptophyta</taxon>
        <taxon>Embryophyta</taxon>
        <taxon>Tracheophyta</taxon>
        <taxon>Spermatophyta</taxon>
        <taxon>Magnoliopsida</taxon>
        <taxon>eudicotyledons</taxon>
        <taxon>Gunneridae</taxon>
        <taxon>Pentapetalae</taxon>
        <taxon>asterids</taxon>
        <taxon>lamiids</taxon>
        <taxon>Lamiales</taxon>
        <taxon>Lamiaceae</taxon>
        <taxon>Nepetoideae</taxon>
        <taxon>Mentheae</taxon>
        <taxon>Salviinae</taxon>
        <taxon>Salvia</taxon>
        <taxon>Salvia subgen. Calosphace</taxon>
    </lineage>
</organism>
<dbReference type="InterPro" id="IPR000719">
    <property type="entry name" value="Prot_kinase_dom"/>
</dbReference>
<evidence type="ECO:0000256" key="3">
    <source>
        <dbReference type="ARBA" id="ARBA00022679"/>
    </source>
</evidence>
<dbReference type="EC" id="2.7.11.1" evidence="1"/>